<evidence type="ECO:0000256" key="1">
    <source>
        <dbReference type="ARBA" id="ARBA00004370"/>
    </source>
</evidence>
<proteinExistence type="inferred from homology"/>
<dbReference type="Gene3D" id="1.10.520.20">
    <property type="entry name" value="N-terminal domain of the delta subunit of the F1F0-ATP synthase"/>
    <property type="match status" value="1"/>
</dbReference>
<dbReference type="OrthoDB" id="9802471at2"/>
<dbReference type="InterPro" id="IPR000711">
    <property type="entry name" value="ATPase_OSCP/dsu"/>
</dbReference>
<dbReference type="GO" id="GO:0046933">
    <property type="term" value="F:proton-transporting ATP synthase activity, rotational mechanism"/>
    <property type="evidence" value="ECO:0007669"/>
    <property type="project" value="UniProtKB-UniRule"/>
</dbReference>
<comment type="function">
    <text evidence="7">F(1)F(0) ATP synthase produces ATP from ADP in the presence of a proton or sodium gradient. F-type ATPases consist of two structural domains, F(1) containing the extramembraneous catalytic core and F(0) containing the membrane proton channel, linked together by a central stalk and a peripheral stalk. During catalysis, ATP synthesis in the catalytic domain of F(1) is coupled via a rotary mechanism of the central stalk subunits to proton translocation.</text>
</comment>
<keyword evidence="5 7" id="KW-0472">Membrane</keyword>
<evidence type="ECO:0000313" key="9">
    <source>
        <dbReference type="Proteomes" id="UP000192980"/>
    </source>
</evidence>
<accession>A0A1X7IWM2</accession>
<protein>
    <recommendedName>
        <fullName evidence="7">ATP synthase subunit delta</fullName>
    </recommendedName>
    <alternativeName>
        <fullName evidence="7">ATP synthase F(1) sector subunit delta</fullName>
    </alternativeName>
    <alternativeName>
        <fullName evidence="7">F-type ATPase subunit delta</fullName>
        <shortName evidence="7">F-ATPase subunit delta</shortName>
    </alternativeName>
</protein>
<sequence>MSIFTVASRYAKSLIELSKEQGNLDIVKTDIDGVIAVLKSNTELQAVLKNPILSGDKKLNVLNALFGGKVNPLILSFFGILAKKGRAAIILDIALEFVREYNEVKGIVKATVTSASSLSDANLSALQTQIAEQIKAQVILKNVVDPSLIGGFVVRVGDRQIDASIAGKLNKLEKHFANQGV</sequence>
<keyword evidence="9" id="KW-1185">Reference proteome</keyword>
<comment type="subcellular location">
    <subcellularLocation>
        <location evidence="7">Cell membrane</location>
        <topology evidence="7">Peripheral membrane protein</topology>
    </subcellularLocation>
    <subcellularLocation>
        <location evidence="1">Membrane</location>
    </subcellularLocation>
</comment>
<keyword evidence="7" id="KW-1003">Cell membrane</keyword>
<evidence type="ECO:0000313" key="8">
    <source>
        <dbReference type="EMBL" id="SMG19497.1"/>
    </source>
</evidence>
<dbReference type="GO" id="GO:0045259">
    <property type="term" value="C:proton-transporting ATP synthase complex"/>
    <property type="evidence" value="ECO:0007669"/>
    <property type="project" value="UniProtKB-KW"/>
</dbReference>
<keyword evidence="4 7" id="KW-0406">Ion transport</keyword>
<dbReference type="SUPFAM" id="SSF47928">
    <property type="entry name" value="N-terminal domain of the delta subunit of the F1F0-ATP synthase"/>
    <property type="match status" value="1"/>
</dbReference>
<dbReference type="AlphaFoldDB" id="A0A1X7IWM2"/>
<comment type="function">
    <text evidence="7">This protein is part of the stalk that links CF(0) to CF(1). It either transmits conformational changes from CF(0) to CF(1) or is implicated in proton conduction.</text>
</comment>
<gene>
    <name evidence="7" type="primary">atpH</name>
    <name evidence="8" type="ORF">SAMN05660862_1140</name>
</gene>
<organism evidence="8 9">
    <name type="scientific">Sphingobacterium psychroaquaticum</name>
    <dbReference type="NCBI Taxonomy" id="561061"/>
    <lineage>
        <taxon>Bacteria</taxon>
        <taxon>Pseudomonadati</taxon>
        <taxon>Bacteroidota</taxon>
        <taxon>Sphingobacteriia</taxon>
        <taxon>Sphingobacteriales</taxon>
        <taxon>Sphingobacteriaceae</taxon>
        <taxon>Sphingobacterium</taxon>
    </lineage>
</organism>
<keyword evidence="2 7" id="KW-0813">Transport</keyword>
<dbReference type="STRING" id="561061.SAMN05660862_1140"/>
<keyword evidence="7" id="KW-0139">CF(1)</keyword>
<dbReference type="InterPro" id="IPR026015">
    <property type="entry name" value="ATP_synth_OSCP/delta_N_sf"/>
</dbReference>
<evidence type="ECO:0000256" key="2">
    <source>
        <dbReference type="ARBA" id="ARBA00022448"/>
    </source>
</evidence>
<keyword evidence="6 7" id="KW-0066">ATP synthesis</keyword>
<dbReference type="InterPro" id="IPR020781">
    <property type="entry name" value="ATPase_OSCP/d_CS"/>
</dbReference>
<dbReference type="PRINTS" id="PR00125">
    <property type="entry name" value="ATPASEDELTA"/>
</dbReference>
<dbReference type="HAMAP" id="MF_01416">
    <property type="entry name" value="ATP_synth_delta_bact"/>
    <property type="match status" value="1"/>
</dbReference>
<keyword evidence="3 7" id="KW-0375">Hydrogen ion transport</keyword>
<dbReference type="PANTHER" id="PTHR11910">
    <property type="entry name" value="ATP SYNTHASE DELTA CHAIN"/>
    <property type="match status" value="1"/>
</dbReference>
<comment type="similarity">
    <text evidence="7">Belongs to the ATPase delta chain family.</text>
</comment>
<dbReference type="EMBL" id="FXAU01000002">
    <property type="protein sequence ID" value="SMG19497.1"/>
    <property type="molecule type" value="Genomic_DNA"/>
</dbReference>
<dbReference type="NCBIfam" id="TIGR01145">
    <property type="entry name" value="ATP_synt_delta"/>
    <property type="match status" value="1"/>
</dbReference>
<evidence type="ECO:0000256" key="7">
    <source>
        <dbReference type="HAMAP-Rule" id="MF_01416"/>
    </source>
</evidence>
<evidence type="ECO:0000256" key="6">
    <source>
        <dbReference type="ARBA" id="ARBA00023310"/>
    </source>
</evidence>
<name>A0A1X7IWM2_9SPHI</name>
<reference evidence="8 9" key="1">
    <citation type="submission" date="2017-04" db="EMBL/GenBank/DDBJ databases">
        <authorList>
            <person name="Afonso C.L."/>
            <person name="Miller P.J."/>
            <person name="Scott M.A."/>
            <person name="Spackman E."/>
            <person name="Goraichik I."/>
            <person name="Dimitrov K.M."/>
            <person name="Suarez D.L."/>
            <person name="Swayne D.E."/>
        </authorList>
    </citation>
    <scope>NUCLEOTIDE SEQUENCE [LARGE SCALE GENOMIC DNA]</scope>
    <source>
        <strain evidence="8 9">DSM 22418</strain>
    </source>
</reference>
<dbReference type="PROSITE" id="PS00389">
    <property type="entry name" value="ATPASE_DELTA"/>
    <property type="match status" value="1"/>
</dbReference>
<dbReference type="RefSeq" id="WP_085472017.1">
    <property type="nucleotide sequence ID" value="NZ_CP038029.1"/>
</dbReference>
<dbReference type="Proteomes" id="UP000192980">
    <property type="component" value="Unassembled WGS sequence"/>
</dbReference>
<evidence type="ECO:0000256" key="5">
    <source>
        <dbReference type="ARBA" id="ARBA00023136"/>
    </source>
</evidence>
<evidence type="ECO:0000256" key="4">
    <source>
        <dbReference type="ARBA" id="ARBA00023065"/>
    </source>
</evidence>
<evidence type="ECO:0000256" key="3">
    <source>
        <dbReference type="ARBA" id="ARBA00022781"/>
    </source>
</evidence>
<dbReference type="GO" id="GO:0005886">
    <property type="term" value="C:plasma membrane"/>
    <property type="evidence" value="ECO:0007669"/>
    <property type="project" value="UniProtKB-SubCell"/>
</dbReference>
<dbReference type="Pfam" id="PF00213">
    <property type="entry name" value="OSCP"/>
    <property type="match status" value="1"/>
</dbReference>